<accession>A0A1G7RVH4</accession>
<name>A0A1H0JKJ0_9BACT</name>
<dbReference type="AlphaFoldDB" id="A0A1H0JKJ0"/>
<sequence>MGAVLMGLFLMMACTSDDDQGAGQPLRLVNANLTISLPKRIANMHRITRMSSDIVQANSDENDFRGLSDVHMLCFNQYPTQSSNNLGNIIDIKTSGSQVNDTVTEEDYSLCQEISIPVGTSHFGFYARADDAPKTHAERMKYGVIETVGLGRSSYQGNSGIRFRPVQICTSRDSLGDSPAGHALLRLLDDLMNTTVDVAAPNNCWPTAGNLYMNEAWHQMTQLTTLSSFHIQTMLEYVYRMMNMESPDEQGKELAEAISAKIASCCVEVPDSAGKQLILKDNYLGFPADINLPDGAARISWNAAEKHFVVPSTYTYGNNLNATSVTDYVYPMNLQYQVFSDLLASEEQVINKIEPASSDTLTADTTQYKNWTDLINNGYAGADKTVQPTTQSVAMVQQVQYAVGRIAVKTRIGTGTIYDAKGNYVPAFDGMFTLKGYVVGGQHEVDYDFQPMTTSRAYAIYDTDVNGGPQPLKRRYFTEQDHILALGTAPNTAILIALELVNNGDDFQGADGVIVKGATFYLVASMKPQDGINYSETLNQIVSKDRYTSVNITINSLAEATYGLPNMQIPRPMVGLSVDLKWEEGLWYDDVPLEPVIW</sequence>
<evidence type="ECO:0000313" key="4">
    <source>
        <dbReference type="Proteomes" id="UP000199134"/>
    </source>
</evidence>
<reference evidence="2 3" key="2">
    <citation type="submission" date="2016-10" db="EMBL/GenBank/DDBJ databases">
        <authorList>
            <person name="Varghese N."/>
            <person name="Submissions S."/>
        </authorList>
    </citation>
    <scope>NUCLEOTIDE SEQUENCE</scope>
    <source>
        <strain evidence="2">BP1-145</strain>
        <strain evidence="3">BP1-148</strain>
    </source>
</reference>
<dbReference type="EMBL" id="FNCQ01000001">
    <property type="protein sequence ID" value="SDG14795.1"/>
    <property type="molecule type" value="Genomic_DNA"/>
</dbReference>
<gene>
    <name evidence="2" type="ORF">SAMN04487900_12019</name>
    <name evidence="1" type="ORF">SAMN04487901_101114</name>
</gene>
<proteinExistence type="predicted"/>
<evidence type="ECO:0000313" key="2">
    <source>
        <dbReference type="EMBL" id="SDO44050.1"/>
    </source>
</evidence>
<dbReference type="EMBL" id="FNIW01000020">
    <property type="protein sequence ID" value="SDO44050.1"/>
    <property type="molecule type" value="Genomic_DNA"/>
</dbReference>
<dbReference type="STRING" id="645274.SAMN04487901_101114"/>
<organism evidence="2 4">
    <name type="scientific">Prevotella communis</name>
    <dbReference type="NCBI Taxonomy" id="2913614"/>
    <lineage>
        <taxon>Bacteria</taxon>
        <taxon>Pseudomonadati</taxon>
        <taxon>Bacteroidota</taxon>
        <taxon>Bacteroidia</taxon>
        <taxon>Bacteroidales</taxon>
        <taxon>Prevotellaceae</taxon>
        <taxon>Prevotella</taxon>
    </lineage>
</organism>
<evidence type="ECO:0000313" key="1">
    <source>
        <dbReference type="EMBL" id="SDG14795.1"/>
    </source>
</evidence>
<reference evidence="1 4" key="1">
    <citation type="submission" date="2016-10" db="EMBL/GenBank/DDBJ databases">
        <authorList>
            <person name="de Groot N.N."/>
        </authorList>
    </citation>
    <scope>NUCLEOTIDE SEQUENCE [LARGE SCALE GENOMIC DNA]</scope>
    <source>
        <strain evidence="4">BP1-145</strain>
        <strain evidence="1">BP1-148</strain>
    </source>
</reference>
<evidence type="ECO:0000313" key="3">
    <source>
        <dbReference type="Proteomes" id="UP000198779"/>
    </source>
</evidence>
<protein>
    <submittedName>
        <fullName evidence="2">Uncharacterized protein</fullName>
    </submittedName>
</protein>
<dbReference type="Proteomes" id="UP000199134">
    <property type="component" value="Unassembled WGS sequence"/>
</dbReference>
<accession>A0A1H0JKJ0</accession>
<keyword evidence="3" id="KW-1185">Reference proteome</keyword>
<dbReference type="Proteomes" id="UP000198779">
    <property type="component" value="Unassembled WGS sequence"/>
</dbReference>